<protein>
    <submittedName>
        <fullName evidence="1">Uncharacterized protein</fullName>
    </submittedName>
</protein>
<dbReference type="Proteomes" id="UP000198640">
    <property type="component" value="Unassembled WGS sequence"/>
</dbReference>
<sequence length="187" mass="20972">MKSIFQACIANKPISMAAAVNNYRELLCRDRADQFIGIQFEMLNRLIHFDKLISIEMWPILSRAPETGSHIFGFNNRALIPVNIFYASELFSDLGVEHEMHPARIFISSNHRASGAFMMHYMTDEGSSWIVVYVTVLSYKNINAVHDHDNVRLSQSAAVNNSIAPAWCAAANVNGTDNNKVVMPNPT</sequence>
<keyword evidence="2" id="KW-1185">Reference proteome</keyword>
<reference evidence="1 2" key="1">
    <citation type="submission" date="2016-10" db="EMBL/GenBank/DDBJ databases">
        <authorList>
            <person name="de Groot N.N."/>
        </authorList>
    </citation>
    <scope>NUCLEOTIDE SEQUENCE [LARGE SCALE GENOMIC DNA]</scope>
    <source>
        <strain evidence="1 2">Nm1</strain>
    </source>
</reference>
<name>A0A1H3PVE7_9PROT</name>
<organism evidence="1 2">
    <name type="scientific">Nitrosomonas halophila</name>
    <dbReference type="NCBI Taxonomy" id="44576"/>
    <lineage>
        <taxon>Bacteria</taxon>
        <taxon>Pseudomonadati</taxon>
        <taxon>Pseudomonadota</taxon>
        <taxon>Betaproteobacteria</taxon>
        <taxon>Nitrosomonadales</taxon>
        <taxon>Nitrosomonadaceae</taxon>
        <taxon>Nitrosomonas</taxon>
    </lineage>
</organism>
<dbReference type="EMBL" id="FNOY01000114">
    <property type="protein sequence ID" value="SDZ04911.1"/>
    <property type="molecule type" value="Genomic_DNA"/>
</dbReference>
<gene>
    <name evidence="1" type="ORF">SAMN05421881_11142</name>
</gene>
<proteinExistence type="predicted"/>
<evidence type="ECO:0000313" key="2">
    <source>
        <dbReference type="Proteomes" id="UP000198640"/>
    </source>
</evidence>
<dbReference type="AlphaFoldDB" id="A0A1H3PVE7"/>
<evidence type="ECO:0000313" key="1">
    <source>
        <dbReference type="EMBL" id="SDZ04911.1"/>
    </source>
</evidence>
<accession>A0A1H3PVE7</accession>